<protein>
    <submittedName>
        <fullName evidence="2">Winged helix DNA-binding protein</fullName>
    </submittedName>
</protein>
<dbReference type="InterPro" id="IPR036388">
    <property type="entry name" value="WH-like_DNA-bd_sf"/>
</dbReference>
<dbReference type="PANTHER" id="PTHR37318">
    <property type="entry name" value="BSL7504 PROTEIN"/>
    <property type="match status" value="1"/>
</dbReference>
<evidence type="ECO:0000313" key="3">
    <source>
        <dbReference type="Proteomes" id="UP000319516"/>
    </source>
</evidence>
<dbReference type="PANTHER" id="PTHR37318:SF1">
    <property type="entry name" value="BSL7504 PROTEIN"/>
    <property type="match status" value="1"/>
</dbReference>
<name>A0A542YTG7_9MICO</name>
<sequence length="101" mass="11045">MNTTDPVFDEVIHPPLRLRLCGLLRRTEAVEFGVLTETLSVSAPTLSKQVKVLVGAGYVTQSKTASPTRGDSRRITWVRLTREGRAAFDGHVAALRQIADA</sequence>
<proteinExistence type="predicted"/>
<dbReference type="EMBL" id="VFOP01000001">
    <property type="protein sequence ID" value="TQL51244.1"/>
    <property type="molecule type" value="Genomic_DNA"/>
</dbReference>
<dbReference type="GO" id="GO:0003677">
    <property type="term" value="F:DNA binding"/>
    <property type="evidence" value="ECO:0007669"/>
    <property type="project" value="UniProtKB-KW"/>
</dbReference>
<evidence type="ECO:0000259" key="1">
    <source>
        <dbReference type="Pfam" id="PF13601"/>
    </source>
</evidence>
<keyword evidence="2" id="KW-0238">DNA-binding</keyword>
<feature type="domain" description="Winged helix DNA-binding" evidence="1">
    <location>
        <begin position="16"/>
        <end position="98"/>
    </location>
</feature>
<dbReference type="AlphaFoldDB" id="A0A542YTG7"/>
<comment type="caution">
    <text evidence="2">The sequence shown here is derived from an EMBL/GenBank/DDBJ whole genome shotgun (WGS) entry which is preliminary data.</text>
</comment>
<evidence type="ECO:0000313" key="2">
    <source>
        <dbReference type="EMBL" id="TQL51244.1"/>
    </source>
</evidence>
<gene>
    <name evidence="2" type="ORF">FB467_2384</name>
</gene>
<dbReference type="Proteomes" id="UP000319516">
    <property type="component" value="Unassembled WGS sequence"/>
</dbReference>
<organism evidence="2 3">
    <name type="scientific">Ornithinicoccus hortensis</name>
    <dbReference type="NCBI Taxonomy" id="82346"/>
    <lineage>
        <taxon>Bacteria</taxon>
        <taxon>Bacillati</taxon>
        <taxon>Actinomycetota</taxon>
        <taxon>Actinomycetes</taxon>
        <taxon>Micrococcales</taxon>
        <taxon>Intrasporangiaceae</taxon>
        <taxon>Ornithinicoccus</taxon>
    </lineage>
</organism>
<dbReference type="SUPFAM" id="SSF46785">
    <property type="entry name" value="Winged helix' DNA-binding domain"/>
    <property type="match status" value="1"/>
</dbReference>
<reference evidence="2 3" key="1">
    <citation type="submission" date="2019-06" db="EMBL/GenBank/DDBJ databases">
        <title>Sequencing the genomes of 1000 actinobacteria strains.</title>
        <authorList>
            <person name="Klenk H.-P."/>
        </authorList>
    </citation>
    <scope>NUCLEOTIDE SEQUENCE [LARGE SCALE GENOMIC DNA]</scope>
    <source>
        <strain evidence="2 3">DSM 12335</strain>
    </source>
</reference>
<keyword evidence="3" id="KW-1185">Reference proteome</keyword>
<dbReference type="InterPro" id="IPR036390">
    <property type="entry name" value="WH_DNA-bd_sf"/>
</dbReference>
<dbReference type="InterPro" id="IPR027395">
    <property type="entry name" value="WH_DNA-bd_dom"/>
</dbReference>
<dbReference type="Pfam" id="PF13601">
    <property type="entry name" value="HTH_34"/>
    <property type="match status" value="1"/>
</dbReference>
<dbReference type="Gene3D" id="1.10.10.10">
    <property type="entry name" value="Winged helix-like DNA-binding domain superfamily/Winged helix DNA-binding domain"/>
    <property type="match status" value="1"/>
</dbReference>
<dbReference type="OrthoDB" id="4952043at2"/>
<dbReference type="RefSeq" id="WP_141785273.1">
    <property type="nucleotide sequence ID" value="NZ_BAAAIK010000010.1"/>
</dbReference>
<accession>A0A542YTG7</accession>